<dbReference type="Proteomes" id="UP001529338">
    <property type="component" value="Unassembled WGS sequence"/>
</dbReference>
<dbReference type="PANTHER" id="PTHR43370">
    <property type="entry name" value="SUGAR ABC TRANSPORTER INTEGRAL MEMBRANE PROTEIN-RELATED"/>
    <property type="match status" value="1"/>
</dbReference>
<dbReference type="PANTHER" id="PTHR43370:SF1">
    <property type="entry name" value="GUANOSINE ABC TRANSPORTER PERMEASE PROTEIN NUPQ"/>
    <property type="match status" value="1"/>
</dbReference>
<protein>
    <submittedName>
        <fullName evidence="7">ABC transporter permease</fullName>
    </submittedName>
</protein>
<feature type="transmembrane region" description="Helical" evidence="6">
    <location>
        <begin position="159"/>
        <end position="179"/>
    </location>
</feature>
<evidence type="ECO:0000256" key="2">
    <source>
        <dbReference type="ARBA" id="ARBA00022475"/>
    </source>
</evidence>
<feature type="transmembrane region" description="Helical" evidence="6">
    <location>
        <begin position="76"/>
        <end position="94"/>
    </location>
</feature>
<feature type="transmembrane region" description="Helical" evidence="6">
    <location>
        <begin position="323"/>
        <end position="343"/>
    </location>
</feature>
<feature type="transmembrane region" description="Helical" evidence="6">
    <location>
        <begin position="27"/>
        <end position="47"/>
    </location>
</feature>
<keyword evidence="5 6" id="KW-0472">Membrane</keyword>
<feature type="transmembrane region" description="Helical" evidence="6">
    <location>
        <begin position="185"/>
        <end position="208"/>
    </location>
</feature>
<gene>
    <name evidence="7" type="ORF">QRT04_12245</name>
</gene>
<dbReference type="CDD" id="cd06580">
    <property type="entry name" value="TM_PBP1_transp_TpRbsC_like"/>
    <property type="match status" value="1"/>
</dbReference>
<feature type="transmembrane region" description="Helical" evidence="6">
    <location>
        <begin position="355"/>
        <end position="379"/>
    </location>
</feature>
<evidence type="ECO:0000256" key="3">
    <source>
        <dbReference type="ARBA" id="ARBA00022692"/>
    </source>
</evidence>
<accession>A0ABT7SHN5</accession>
<keyword evidence="8" id="KW-1185">Reference proteome</keyword>
<proteinExistence type="predicted"/>
<evidence type="ECO:0000256" key="1">
    <source>
        <dbReference type="ARBA" id="ARBA00004651"/>
    </source>
</evidence>
<feature type="transmembrane region" description="Helical" evidence="6">
    <location>
        <begin position="215"/>
        <end position="237"/>
    </location>
</feature>
<comment type="caution">
    <text evidence="7">The sequence shown here is derived from an EMBL/GenBank/DDBJ whole genome shotgun (WGS) entry which is preliminary data.</text>
</comment>
<organism evidence="7 8">
    <name type="scientific">Cellulomonas alba</name>
    <dbReference type="NCBI Taxonomy" id="3053467"/>
    <lineage>
        <taxon>Bacteria</taxon>
        <taxon>Bacillati</taxon>
        <taxon>Actinomycetota</taxon>
        <taxon>Actinomycetes</taxon>
        <taxon>Micrococcales</taxon>
        <taxon>Cellulomonadaceae</taxon>
        <taxon>Cellulomonas</taxon>
    </lineage>
</organism>
<evidence type="ECO:0000313" key="8">
    <source>
        <dbReference type="Proteomes" id="UP001529338"/>
    </source>
</evidence>
<evidence type="ECO:0000256" key="6">
    <source>
        <dbReference type="SAM" id="Phobius"/>
    </source>
</evidence>
<dbReference type="EMBL" id="JAUCGQ010000001">
    <property type="protein sequence ID" value="MDM7855701.1"/>
    <property type="molecule type" value="Genomic_DNA"/>
</dbReference>
<keyword evidence="4 6" id="KW-1133">Transmembrane helix</keyword>
<dbReference type="InterPro" id="IPR001851">
    <property type="entry name" value="ABC_transp_permease"/>
</dbReference>
<feature type="transmembrane region" description="Helical" evidence="6">
    <location>
        <begin position="130"/>
        <end position="152"/>
    </location>
</feature>
<feature type="transmembrane region" description="Helical" evidence="6">
    <location>
        <begin position="276"/>
        <end position="296"/>
    </location>
</feature>
<evidence type="ECO:0000313" key="7">
    <source>
        <dbReference type="EMBL" id="MDM7855701.1"/>
    </source>
</evidence>
<feature type="transmembrane region" description="Helical" evidence="6">
    <location>
        <begin position="106"/>
        <end position="124"/>
    </location>
</feature>
<dbReference type="RefSeq" id="WP_289455559.1">
    <property type="nucleotide sequence ID" value="NZ_JAUCGQ010000001.1"/>
</dbReference>
<reference evidence="7 8" key="1">
    <citation type="submission" date="2023-06" db="EMBL/GenBank/DDBJ databases">
        <title>Cellulomonas sp. MW4 Whole genome sequence.</title>
        <authorList>
            <person name="Park S."/>
        </authorList>
    </citation>
    <scope>NUCLEOTIDE SEQUENCE [LARGE SCALE GENOMIC DNA]</scope>
    <source>
        <strain evidence="7 8">MW4</strain>
    </source>
</reference>
<feature type="transmembrane region" description="Helical" evidence="6">
    <location>
        <begin position="399"/>
        <end position="417"/>
    </location>
</feature>
<comment type="subcellular location">
    <subcellularLocation>
        <location evidence="1">Cell membrane</location>
        <topology evidence="1">Multi-pass membrane protein</topology>
    </subcellularLocation>
</comment>
<keyword evidence="3 6" id="KW-0812">Transmembrane</keyword>
<sequence length="432" mass="44735">MSAAVDTRPAAPAPAARVPSPLARRSWKAPITFGVLGLAALVLFGLLPSGGKETTFAIGASGTWFHLTDFTIPSKAGAIVLSLICLALAGYAAWRVRDGHKPGRWVGAVFGVAWVLAFLTWAVAGKSVSIVSLLQSSLVLAVPLAFGAMGGLLGERAGVVNIAIEGQLLTGAFGAALVASVTHSVYAGLIAAPVAGLLIGSLLALFTVKYRVNQIIVGVVLNVLAVGLTSFLYASVLKPNEATLNSPPRLQAVSIPVLANIPVVGPVLFRQTILVYLLYVAVVVLTISLFRTRWGLRVRAVGEHPLAADTVGINVQATRWRNVLLGSMVAGLGGAFFTLGSVGKFAQEMTAGKGYIALAAMILGRWTPIGSLGAALLFGFANALQLVLSVLDVPVPNQLMLMLPYLVTIVAVAGLVGRVRGPAAAGEPYVKE</sequence>
<dbReference type="Pfam" id="PF02653">
    <property type="entry name" value="BPD_transp_2"/>
    <property type="match status" value="1"/>
</dbReference>
<name>A0ABT7SHN5_9CELL</name>
<evidence type="ECO:0000256" key="5">
    <source>
        <dbReference type="ARBA" id="ARBA00023136"/>
    </source>
</evidence>
<keyword evidence="2" id="KW-1003">Cell membrane</keyword>
<evidence type="ECO:0000256" key="4">
    <source>
        <dbReference type="ARBA" id="ARBA00022989"/>
    </source>
</evidence>